<keyword evidence="4" id="KW-1185">Reference proteome</keyword>
<comment type="caution">
    <text evidence="3">The sequence shown here is derived from an EMBL/GenBank/DDBJ whole genome shotgun (WGS) entry which is preliminary data.</text>
</comment>
<feature type="region of interest" description="Disordered" evidence="1">
    <location>
        <begin position="702"/>
        <end position="748"/>
    </location>
</feature>
<evidence type="ECO:0000313" key="4">
    <source>
        <dbReference type="Proteomes" id="UP000267128"/>
    </source>
</evidence>
<dbReference type="AlphaFoldDB" id="A0A3N0CIV8"/>
<dbReference type="Gene3D" id="3.40.190.10">
    <property type="entry name" value="Periplasmic binding protein-like II"/>
    <property type="match status" value="1"/>
</dbReference>
<gene>
    <name evidence="3" type="ORF">EFK50_16400</name>
</gene>
<protein>
    <recommendedName>
        <fullName evidence="5">PBP domain-containing protein</fullName>
    </recommendedName>
</protein>
<feature type="compositionally biased region" description="Low complexity" evidence="1">
    <location>
        <begin position="721"/>
        <end position="748"/>
    </location>
</feature>
<dbReference type="SUPFAM" id="SSF53850">
    <property type="entry name" value="Periplasmic binding protein-like II"/>
    <property type="match status" value="1"/>
</dbReference>
<feature type="signal peptide" evidence="2">
    <location>
        <begin position="1"/>
        <end position="31"/>
    </location>
</feature>
<evidence type="ECO:0008006" key="5">
    <source>
        <dbReference type="Google" id="ProtNLM"/>
    </source>
</evidence>
<name>A0A3N0CIV8_9ACTN</name>
<dbReference type="RefSeq" id="WP_123228562.1">
    <property type="nucleotide sequence ID" value="NZ_RJSE01000007.1"/>
</dbReference>
<evidence type="ECO:0000256" key="1">
    <source>
        <dbReference type="SAM" id="MobiDB-lite"/>
    </source>
</evidence>
<keyword evidence="2" id="KW-0732">Signal</keyword>
<evidence type="ECO:0000313" key="3">
    <source>
        <dbReference type="EMBL" id="RNL63269.1"/>
    </source>
</evidence>
<proteinExistence type="predicted"/>
<dbReference type="Proteomes" id="UP000267128">
    <property type="component" value="Unassembled WGS sequence"/>
</dbReference>
<dbReference type="OrthoDB" id="5107506at2"/>
<accession>A0A3N0CIV8</accession>
<sequence>MIARRALAAGVALGAVLVSLIALGTPTGAVAAEDDGSLTVTGAGRFEDLKVTISQHTHLRNQVIRVSWTGGEQSTTSGRNFFNNYLQIMQCWGDESGPKREKCQYGGIFDDPRGGASTSTREILNDGQHDDPDETYTAPFPKTALVPFESVTGKVVTTRRNEFFDTQSTNEIDYGRTSNDGTGEEFFEVQTGREAAGLGCGVVKDDGDPRDCWLVVVPRDTKEVTGADVSETPSNRLETSPLAASNFAHAISFRLKFDPVGTTCSIDSAERRVLGNESAAEAVGQWQPELCDATGANFGYSQIADQSARAQALTETPWLSLVNRPLDADLNSDGRLLAYAPVAVNAVGIGVVVERVPKDGPYDPDRNTGSTPEVKAKRGTRVLDVKLNARLVAKLLTQSYLGSITGSTAHVAGNPRSLTDDKEFLALNPEFNQLQYIGQLYSITNPLGLADANRSIWEWIKSDPAARAFIAGTPAKVGGQTVKVNPFYKGMDLDRQDFPRSDPTCVKFPAALNQADFCALDHLAYAADFHSASRGAIRGMTLANDTWDLAAIPPRYKQNPAQAPGERAVLVLTDTATAARFKLSMAKLQNASGAFISPTNAGMSAALGAMKPSGTAGVLAANPGTKVKAAYPLTEVTYAMTAPRQLKKDEAADYAGFVKYAGGPGQTPGISPGELPEGYLPLPAAMRKQALATAALIAKQGGPLPAAEPTAKPTEEGDGGTSTPETETPVTEAPVGAPAPPGGTAVAPVPAAVTPASVTTKGIEPGATRYVLLIALLLGVLALSAKPATFAYAAVQKLLHSRPDPRSP</sequence>
<organism evidence="3 4">
    <name type="scientific">Nocardioides marmoriginsengisoli</name>
    <dbReference type="NCBI Taxonomy" id="661483"/>
    <lineage>
        <taxon>Bacteria</taxon>
        <taxon>Bacillati</taxon>
        <taxon>Actinomycetota</taxon>
        <taxon>Actinomycetes</taxon>
        <taxon>Propionibacteriales</taxon>
        <taxon>Nocardioidaceae</taxon>
        <taxon>Nocardioides</taxon>
    </lineage>
</organism>
<dbReference type="EMBL" id="RJSE01000007">
    <property type="protein sequence ID" value="RNL63269.1"/>
    <property type="molecule type" value="Genomic_DNA"/>
</dbReference>
<feature type="chain" id="PRO_5018187516" description="PBP domain-containing protein" evidence="2">
    <location>
        <begin position="32"/>
        <end position="808"/>
    </location>
</feature>
<evidence type="ECO:0000256" key="2">
    <source>
        <dbReference type="SAM" id="SignalP"/>
    </source>
</evidence>
<reference evidence="3 4" key="1">
    <citation type="submission" date="2018-11" db="EMBL/GenBank/DDBJ databases">
        <authorList>
            <person name="Li F."/>
        </authorList>
    </citation>
    <scope>NUCLEOTIDE SEQUENCE [LARGE SCALE GENOMIC DNA]</scope>
    <source>
        <strain evidence="3 4">Gsoil 097</strain>
    </source>
</reference>